<protein>
    <recommendedName>
        <fullName evidence="5">Phosphoribosyltransferase</fullName>
    </recommendedName>
</protein>
<name>A0A1C0YHX5_9BACL</name>
<gene>
    <name evidence="3" type="ORF">A6K76_14515</name>
</gene>
<evidence type="ECO:0000313" key="4">
    <source>
        <dbReference type="Proteomes" id="UP000093482"/>
    </source>
</evidence>
<evidence type="ECO:0000259" key="2">
    <source>
        <dbReference type="Pfam" id="PF15609"/>
    </source>
</evidence>
<evidence type="ECO:0000259" key="1">
    <source>
        <dbReference type="Pfam" id="PF12500"/>
    </source>
</evidence>
<evidence type="ECO:0008006" key="5">
    <source>
        <dbReference type="Google" id="ProtNLM"/>
    </source>
</evidence>
<comment type="caution">
    <text evidence="3">The sequence shown here is derived from an EMBL/GenBank/DDBJ whole genome shotgun (WGS) entry which is preliminary data.</text>
</comment>
<evidence type="ECO:0000313" key="3">
    <source>
        <dbReference type="EMBL" id="OCS86719.1"/>
    </source>
</evidence>
<dbReference type="EMBL" id="MATO01000061">
    <property type="protein sequence ID" value="OCS86719.1"/>
    <property type="molecule type" value="Genomic_DNA"/>
</dbReference>
<dbReference type="RefSeq" id="WP_066466099.1">
    <property type="nucleotide sequence ID" value="NZ_MATO01000061.1"/>
</dbReference>
<reference evidence="3 4" key="1">
    <citation type="submission" date="2016-07" db="EMBL/GenBank/DDBJ databases">
        <title>Caryophanon latum genome sequencing.</title>
        <authorList>
            <person name="Verma A."/>
            <person name="Pal Y."/>
            <person name="Krishnamurthi S."/>
        </authorList>
    </citation>
    <scope>NUCLEOTIDE SEQUENCE [LARGE SCALE GENOMIC DNA]</scope>
    <source>
        <strain evidence="3 4">DSM 14151</strain>
    </source>
</reference>
<dbReference type="InterPro" id="IPR041688">
    <property type="entry name" value="PRTase_2"/>
</dbReference>
<dbReference type="InterPro" id="IPR029057">
    <property type="entry name" value="PRTase-like"/>
</dbReference>
<dbReference type="InterPro" id="IPR022537">
    <property type="entry name" value="TRSP_dom"/>
</dbReference>
<dbReference type="PIRSF" id="PIRSF020967">
    <property type="entry name" value="UCP020967"/>
    <property type="match status" value="1"/>
</dbReference>
<keyword evidence="4" id="KW-1185">Reference proteome</keyword>
<dbReference type="Pfam" id="PF12500">
    <property type="entry name" value="TRSP"/>
    <property type="match status" value="1"/>
</dbReference>
<dbReference type="Pfam" id="PF15609">
    <property type="entry name" value="PRTase_2"/>
    <property type="match status" value="1"/>
</dbReference>
<dbReference type="AlphaFoldDB" id="A0A1C0YHX5"/>
<feature type="domain" description="TRSP" evidence="1">
    <location>
        <begin position="306"/>
        <end position="429"/>
    </location>
</feature>
<accession>A0A1C0YHX5</accession>
<sequence length="447" mass="50948">MTKYSILNQVHVDVQITNNPYAFEESQLFEMAMRINKKRSFLFISNVLGKHIALPPQIPLLLGQLLAMRYMDIVHHKADVRAQAVAETIKTRDNLHDSLLALEQQPVIAPEPMKVIGFAETATALGHAFFNAFTGDVEYVHTTREHVINLTPLTTFEEEHSHATTHNVYMQNSAFFDGDAQIALVDDELTTGQTNLNIIAQIIARFPHKKRFVIVSILDWRSDEHRKAYRDFEAAHGIMIEEVNVLEGRITVRGEAPEERVTHFPEKLLTPTITTETIHLGDAYYMNEPSKQDDDTICYTPYFIGSGRFGLSKDVDRSIRTKLASEQRTFEQLRRGNKTLVLGTGEFMYIPMRIATLLGDGVSYHSTTRSPIYAHRDSYIYNQYTFESPEHAGVQNYVYNIPMNHYDDAFIILERVTSERALQQLIDALSAAHIPHITIIQLADGRE</sequence>
<dbReference type="OrthoDB" id="56827at2"/>
<dbReference type="InterPro" id="IPR011214">
    <property type="entry name" value="UCP020967"/>
</dbReference>
<feature type="domain" description="Orotate phosphoribosyltransferase-like" evidence="2">
    <location>
        <begin position="28"/>
        <end position="248"/>
    </location>
</feature>
<dbReference type="Proteomes" id="UP000093482">
    <property type="component" value="Unassembled WGS sequence"/>
</dbReference>
<organism evidence="3 4">
    <name type="scientific">Caryophanon latum</name>
    <dbReference type="NCBI Taxonomy" id="33977"/>
    <lineage>
        <taxon>Bacteria</taxon>
        <taxon>Bacillati</taxon>
        <taxon>Bacillota</taxon>
        <taxon>Bacilli</taxon>
        <taxon>Bacillales</taxon>
        <taxon>Caryophanaceae</taxon>
        <taxon>Caryophanon</taxon>
    </lineage>
</organism>
<dbReference type="SUPFAM" id="SSF53271">
    <property type="entry name" value="PRTase-like"/>
    <property type="match status" value="1"/>
</dbReference>
<proteinExistence type="predicted"/>